<protein>
    <submittedName>
        <fullName evidence="2">Transmembrane protein</fullName>
    </submittedName>
</protein>
<evidence type="ECO:0000313" key="1">
    <source>
        <dbReference type="Proteomes" id="UP000887576"/>
    </source>
</evidence>
<evidence type="ECO:0000313" key="2">
    <source>
        <dbReference type="WBParaSite" id="JU765_v2.g1440.t1"/>
    </source>
</evidence>
<proteinExistence type="predicted"/>
<sequence length="309" mass="35169">MAAPVAFRTKNATQQNIASFPPPVYYRDTYGLQPLYERKFTDSMTTEGSDDSDATKSTIRTNLNIFHVHNNVHNMMESQTSKNTDITPSYHVEQILTNQVLTPKARMLWILTVIAFASAVQLLLFAVICLFFDGAPYYLSLICSILFIVNATIVGYFIQKMPSTNMLILCCITTSISFILSVALFFWTVYLVYGEDKEIRTDGFDYSKANLLNSNRIVTNTRLAMYYLHMFFSPIQALCCAAILYILYESMKNLNDEQITKGYFFSHPTGHQTVLVPIELRQVRRLDRDPDMENISIGVQTSGTQKDPV</sequence>
<name>A0AC34QAD0_9BILA</name>
<reference evidence="2" key="1">
    <citation type="submission" date="2022-11" db="UniProtKB">
        <authorList>
            <consortium name="WormBaseParasite"/>
        </authorList>
    </citation>
    <scope>IDENTIFICATION</scope>
</reference>
<accession>A0AC34QAD0</accession>
<organism evidence="1 2">
    <name type="scientific">Panagrolaimus sp. JU765</name>
    <dbReference type="NCBI Taxonomy" id="591449"/>
    <lineage>
        <taxon>Eukaryota</taxon>
        <taxon>Metazoa</taxon>
        <taxon>Ecdysozoa</taxon>
        <taxon>Nematoda</taxon>
        <taxon>Chromadorea</taxon>
        <taxon>Rhabditida</taxon>
        <taxon>Tylenchina</taxon>
        <taxon>Panagrolaimomorpha</taxon>
        <taxon>Panagrolaimoidea</taxon>
        <taxon>Panagrolaimidae</taxon>
        <taxon>Panagrolaimus</taxon>
    </lineage>
</organism>
<dbReference type="WBParaSite" id="JU765_v2.g1440.t1">
    <property type="protein sequence ID" value="JU765_v2.g1440.t1"/>
    <property type="gene ID" value="JU765_v2.g1440"/>
</dbReference>
<dbReference type="Proteomes" id="UP000887576">
    <property type="component" value="Unplaced"/>
</dbReference>